<evidence type="ECO:0000313" key="5">
    <source>
        <dbReference type="EMBL" id="RDV05012.1"/>
    </source>
</evidence>
<dbReference type="OrthoDB" id="9805277at2"/>
<keyword evidence="4" id="KW-0862">Zinc</keyword>
<dbReference type="PANTHER" id="PTHR37418">
    <property type="entry name" value="3-KETO-5-AMINOHEXANOATE CLEAVAGE ENZYME-RELATED"/>
    <property type="match status" value="1"/>
</dbReference>
<comment type="caution">
    <text evidence="5">The sequence shown here is derived from an EMBL/GenBank/DDBJ whole genome shotgun (WGS) entry which is preliminary data.</text>
</comment>
<reference evidence="6" key="1">
    <citation type="submission" date="2018-08" db="EMBL/GenBank/DDBJ databases">
        <authorList>
            <person name="Kim S.-J."/>
            <person name="Jung G.-Y."/>
        </authorList>
    </citation>
    <scope>NUCLEOTIDE SEQUENCE [LARGE SCALE GENOMIC DNA]</scope>
    <source>
        <strain evidence="6">GY_H</strain>
    </source>
</reference>
<dbReference type="AlphaFoldDB" id="A0A371BBR9"/>
<sequence length="301" mass="32995">MANSKTIVTCAITGASLTPSMSKALPVSGEEMRTQSVDAVKAGAAIVHLHAREPDGRPTNAISVWREFIPHIREKTDAIINMSASLGSTAESRLEAVLNLRPDIATVIVGSMNYGLFRKAENQGVSIFNTEWEREAFGPKSYEIVTSNSFGKIARMIDILIDNDIAMEFECYDVGHLYILERHLSTKNVKKPIIVQFLTGILGGIPSDIDHLLHMKRTAERLFGDDLILFTHGTGTGNIRAATNGALMGTHVRVGQEDNLFEFPGVPFASNAAQVEKMGRIFREFGIEMATSAEARKILHL</sequence>
<dbReference type="RefSeq" id="WP_115517036.1">
    <property type="nucleotide sequence ID" value="NZ_QRGO01000001.1"/>
</dbReference>
<dbReference type="InterPro" id="IPR008567">
    <property type="entry name" value="BKACE"/>
</dbReference>
<dbReference type="Proteomes" id="UP000263993">
    <property type="component" value="Unassembled WGS sequence"/>
</dbReference>
<dbReference type="GO" id="GO:0043720">
    <property type="term" value="F:3-keto-5-aminohexanoate cleavage activity"/>
    <property type="evidence" value="ECO:0007669"/>
    <property type="project" value="InterPro"/>
</dbReference>
<dbReference type="InterPro" id="IPR013785">
    <property type="entry name" value="Aldolase_TIM"/>
</dbReference>
<dbReference type="EMBL" id="QRGO01000001">
    <property type="protein sequence ID" value="RDV05012.1"/>
    <property type="molecule type" value="Genomic_DNA"/>
</dbReference>
<keyword evidence="3" id="KW-0479">Metal-binding</keyword>
<gene>
    <name evidence="5" type="ORF">DXH78_10820</name>
</gene>
<evidence type="ECO:0000256" key="2">
    <source>
        <dbReference type="ARBA" id="ARBA00022679"/>
    </source>
</evidence>
<name>A0A371BBR9_9BRAD</name>
<dbReference type="PANTHER" id="PTHR37418:SF2">
    <property type="entry name" value="3-KETO-5-AMINOHEXANOATE CLEAVAGE ENZYME"/>
    <property type="match status" value="1"/>
</dbReference>
<comment type="cofactor">
    <cofactor evidence="1">
        <name>Zn(2+)</name>
        <dbReference type="ChEBI" id="CHEBI:29105"/>
    </cofactor>
</comment>
<keyword evidence="6" id="KW-1185">Reference proteome</keyword>
<evidence type="ECO:0000313" key="6">
    <source>
        <dbReference type="Proteomes" id="UP000263993"/>
    </source>
</evidence>
<evidence type="ECO:0000256" key="1">
    <source>
        <dbReference type="ARBA" id="ARBA00001947"/>
    </source>
</evidence>
<dbReference type="Gene3D" id="3.20.20.70">
    <property type="entry name" value="Aldolase class I"/>
    <property type="match status" value="1"/>
</dbReference>
<organism evidence="5 6">
    <name type="scientific">Undibacter mobilis</name>
    <dbReference type="NCBI Taxonomy" id="2292256"/>
    <lineage>
        <taxon>Bacteria</taxon>
        <taxon>Pseudomonadati</taxon>
        <taxon>Pseudomonadota</taxon>
        <taxon>Alphaproteobacteria</taxon>
        <taxon>Hyphomicrobiales</taxon>
        <taxon>Nitrobacteraceae</taxon>
        <taxon>Undibacter</taxon>
    </lineage>
</organism>
<accession>A0A371BBR9</accession>
<dbReference type="GO" id="GO:0046872">
    <property type="term" value="F:metal ion binding"/>
    <property type="evidence" value="ECO:0007669"/>
    <property type="project" value="UniProtKB-KW"/>
</dbReference>
<evidence type="ECO:0000256" key="3">
    <source>
        <dbReference type="ARBA" id="ARBA00022723"/>
    </source>
</evidence>
<dbReference type="Pfam" id="PF05853">
    <property type="entry name" value="BKACE"/>
    <property type="match status" value="1"/>
</dbReference>
<proteinExistence type="predicted"/>
<protein>
    <submittedName>
        <fullName evidence="5">3-keto-5-aminohexanoate cleavage protein</fullName>
    </submittedName>
</protein>
<evidence type="ECO:0000256" key="4">
    <source>
        <dbReference type="ARBA" id="ARBA00022833"/>
    </source>
</evidence>
<keyword evidence="2" id="KW-0808">Transferase</keyword>